<name>A0A371G6E8_MUCPR</name>
<accession>A0A371G6E8</accession>
<feature type="non-terminal residue" evidence="1">
    <location>
        <position position="1"/>
    </location>
</feature>
<keyword evidence="2" id="KW-1185">Reference proteome</keyword>
<evidence type="ECO:0000313" key="2">
    <source>
        <dbReference type="Proteomes" id="UP000257109"/>
    </source>
</evidence>
<sequence>MRLKSKVMESKVEALEQQNQDLRAVTTLVNTNTAGYAQNGYARKVRDPPYGMPQGWNIENAANEEQEQQNAVNNAPVFNANSRAGPNPKEDLWAQTRPQGIPLPLWFIDKVPN</sequence>
<dbReference type="EMBL" id="QJKJ01006600">
    <property type="protein sequence ID" value="RDX86140.1"/>
    <property type="molecule type" value="Genomic_DNA"/>
</dbReference>
<reference evidence="1" key="1">
    <citation type="submission" date="2018-05" db="EMBL/GenBank/DDBJ databases">
        <title>Draft genome of Mucuna pruriens seed.</title>
        <authorList>
            <person name="Nnadi N.E."/>
            <person name="Vos R."/>
            <person name="Hasami M.H."/>
            <person name="Devisetty U.K."/>
            <person name="Aguiy J.C."/>
        </authorList>
    </citation>
    <scope>NUCLEOTIDE SEQUENCE [LARGE SCALE GENOMIC DNA]</scope>
    <source>
        <strain evidence="1">JCA_2017</strain>
    </source>
</reference>
<dbReference type="AlphaFoldDB" id="A0A371G6E8"/>
<organism evidence="1 2">
    <name type="scientific">Mucuna pruriens</name>
    <name type="common">Velvet bean</name>
    <name type="synonym">Dolichos pruriens</name>
    <dbReference type="NCBI Taxonomy" id="157652"/>
    <lineage>
        <taxon>Eukaryota</taxon>
        <taxon>Viridiplantae</taxon>
        <taxon>Streptophyta</taxon>
        <taxon>Embryophyta</taxon>
        <taxon>Tracheophyta</taxon>
        <taxon>Spermatophyta</taxon>
        <taxon>Magnoliopsida</taxon>
        <taxon>eudicotyledons</taxon>
        <taxon>Gunneridae</taxon>
        <taxon>Pentapetalae</taxon>
        <taxon>rosids</taxon>
        <taxon>fabids</taxon>
        <taxon>Fabales</taxon>
        <taxon>Fabaceae</taxon>
        <taxon>Papilionoideae</taxon>
        <taxon>50 kb inversion clade</taxon>
        <taxon>NPAAA clade</taxon>
        <taxon>indigoferoid/millettioid clade</taxon>
        <taxon>Phaseoleae</taxon>
        <taxon>Mucuna</taxon>
    </lineage>
</organism>
<comment type="caution">
    <text evidence="1">The sequence shown here is derived from an EMBL/GenBank/DDBJ whole genome shotgun (WGS) entry which is preliminary data.</text>
</comment>
<gene>
    <name evidence="1" type="ORF">CR513_32575</name>
</gene>
<proteinExistence type="predicted"/>
<dbReference type="Proteomes" id="UP000257109">
    <property type="component" value="Unassembled WGS sequence"/>
</dbReference>
<protein>
    <submittedName>
        <fullName evidence="1">Uncharacterized protein</fullName>
    </submittedName>
</protein>
<evidence type="ECO:0000313" key="1">
    <source>
        <dbReference type="EMBL" id="RDX86140.1"/>
    </source>
</evidence>